<keyword evidence="1" id="KW-0813">Transport</keyword>
<proteinExistence type="inferred from homology"/>
<evidence type="ECO:0000256" key="2">
    <source>
        <dbReference type="NCBIfam" id="TIGR00210"/>
    </source>
</evidence>
<protein>
    <recommendedName>
        <fullName evidence="1 2">Sodium/glutamate symporter</fullName>
    </recommendedName>
</protein>
<accession>A0ABV1HI39</accession>
<dbReference type="Proteomes" id="UP001437460">
    <property type="component" value="Unassembled WGS sequence"/>
</dbReference>
<feature type="transmembrane region" description="Helical" evidence="1">
    <location>
        <begin position="308"/>
        <end position="326"/>
    </location>
</feature>
<feature type="transmembrane region" description="Helical" evidence="1">
    <location>
        <begin position="245"/>
        <end position="263"/>
    </location>
</feature>
<comment type="subcellular location">
    <subcellularLocation>
        <location evidence="1">Cell membrane</location>
        <topology evidence="1">Multi-pass membrane protein</topology>
    </subcellularLocation>
</comment>
<reference evidence="3 4" key="1">
    <citation type="submission" date="2024-03" db="EMBL/GenBank/DDBJ databases">
        <title>Human intestinal bacterial collection.</title>
        <authorList>
            <person name="Pauvert C."/>
            <person name="Hitch T.C.A."/>
            <person name="Clavel T."/>
        </authorList>
    </citation>
    <scope>NUCLEOTIDE SEQUENCE [LARGE SCALE GENOMIC DNA]</scope>
    <source>
        <strain evidence="3 4">CLA-AP-H27</strain>
    </source>
</reference>
<feature type="transmembrane region" description="Helical" evidence="1">
    <location>
        <begin position="375"/>
        <end position="399"/>
    </location>
</feature>
<dbReference type="RefSeq" id="WP_349228399.1">
    <property type="nucleotide sequence ID" value="NZ_JBBMFJ010000002.1"/>
</dbReference>
<comment type="caution">
    <text evidence="1">Lacks conserved residue(s) required for the propagation of feature annotation.</text>
</comment>
<dbReference type="HAMAP" id="MF_02062">
    <property type="entry name" value="GltS"/>
    <property type="match status" value="1"/>
</dbReference>
<keyword evidence="1" id="KW-0472">Membrane</keyword>
<feature type="transmembrane region" description="Helical" evidence="1">
    <location>
        <begin position="154"/>
        <end position="176"/>
    </location>
</feature>
<keyword evidence="1" id="KW-0812">Transmembrane</keyword>
<sequence length="402" mass="43042">MIIELDIYQTIAAAVAALMLGKFLRRRCAVLERFCIPAPVIGGVIFAVFTCICYITGIAEFSFDDTLKEVCMVFFFTSVGFQANLKVLRSGGKALAVFLGLVILLIISQNFLAVGLAKLLSLPSLVGLCTGSIPMVGGHGTAGAFGPVLESMGITGATTVCTAAATFGLIAGSVIGGPIGKGLIEKYDLLKTIVPEDNSLLIEEEELLIEEEKKHERHTTMYPAAVFQLIIAIGIGTFVSDLLSLTGLTFPIYIGAMISAAVIRNIGEYSGKYTTHMGEINDIGGICLSLFLGIAMITLKLWQLADLALPLLILLFGQVLLMFVYARFVIFNVMGRDYDAAVISSGVCGFGMGATPNAMANMQVVCERYEPSVKAYLLIPLVGSLFADFLNTLSITFFINFL</sequence>
<keyword evidence="4" id="KW-1185">Reference proteome</keyword>
<dbReference type="PANTHER" id="PTHR36178:SF1">
    <property type="entry name" value="SODIUM_GLUTAMATE SYMPORTER"/>
    <property type="match status" value="1"/>
</dbReference>
<dbReference type="Pfam" id="PF03616">
    <property type="entry name" value="Glt_symporter"/>
    <property type="match status" value="1"/>
</dbReference>
<dbReference type="PANTHER" id="PTHR36178">
    <property type="entry name" value="SLR0625 PROTEIN"/>
    <property type="match status" value="1"/>
</dbReference>
<keyword evidence="1" id="KW-0406">Ion transport</keyword>
<feature type="transmembrane region" description="Helical" evidence="1">
    <location>
        <begin position="36"/>
        <end position="58"/>
    </location>
</feature>
<comment type="similarity">
    <text evidence="1">Belongs to the glutamate:Na(+) symporter (ESS) (TC 2.A.27) family.</text>
</comment>
<organism evidence="3 4">
    <name type="scientific">Ventrimonas faecis</name>
    <dbReference type="NCBI Taxonomy" id="3133170"/>
    <lineage>
        <taxon>Bacteria</taxon>
        <taxon>Bacillati</taxon>
        <taxon>Bacillota</taxon>
        <taxon>Clostridia</taxon>
        <taxon>Lachnospirales</taxon>
        <taxon>Lachnospiraceae</taxon>
        <taxon>Ventrimonas</taxon>
    </lineage>
</organism>
<comment type="function">
    <text evidence="1">Catalyzes the sodium-dependent transport of glutamate.</text>
</comment>
<feature type="transmembrane region" description="Helical" evidence="1">
    <location>
        <begin position="6"/>
        <end position="24"/>
    </location>
</feature>
<feature type="transmembrane region" description="Helical" evidence="1">
    <location>
        <begin position="283"/>
        <end position="302"/>
    </location>
</feature>
<feature type="transmembrane region" description="Helical" evidence="1">
    <location>
        <begin position="221"/>
        <end position="239"/>
    </location>
</feature>
<feature type="transmembrane region" description="Helical" evidence="1">
    <location>
        <begin position="95"/>
        <end position="117"/>
    </location>
</feature>
<keyword evidence="1" id="KW-0029">Amino-acid transport</keyword>
<gene>
    <name evidence="3" type="primary">gltS</name>
    <name evidence="3" type="ORF">WMO41_02020</name>
</gene>
<evidence type="ECO:0000313" key="4">
    <source>
        <dbReference type="Proteomes" id="UP001437460"/>
    </source>
</evidence>
<dbReference type="NCBIfam" id="TIGR00210">
    <property type="entry name" value="gltS"/>
    <property type="match status" value="1"/>
</dbReference>
<keyword evidence="1" id="KW-0915">Sodium</keyword>
<keyword evidence="1" id="KW-1003">Cell membrane</keyword>
<evidence type="ECO:0000313" key="3">
    <source>
        <dbReference type="EMBL" id="MEQ2561971.1"/>
    </source>
</evidence>
<keyword evidence="1" id="KW-0739">Sodium transport</keyword>
<keyword evidence="1" id="KW-1133">Transmembrane helix</keyword>
<name>A0ABV1HI39_9FIRM</name>
<dbReference type="InterPro" id="IPR004445">
    <property type="entry name" value="GltS"/>
</dbReference>
<dbReference type="EMBL" id="JBBMFJ010000002">
    <property type="protein sequence ID" value="MEQ2561971.1"/>
    <property type="molecule type" value="Genomic_DNA"/>
</dbReference>
<comment type="caution">
    <text evidence="3">The sequence shown here is derived from an EMBL/GenBank/DDBJ whole genome shotgun (WGS) entry which is preliminary data.</text>
</comment>
<evidence type="ECO:0000256" key="1">
    <source>
        <dbReference type="HAMAP-Rule" id="MF_02062"/>
    </source>
</evidence>
<keyword evidence="1" id="KW-0769">Symport</keyword>